<sequence>MLSLRKLLLSGFVSSASWNTQELKPKVVFIGFFGDEGRSIVHNGFTVKEQPKLFDFTQNNVTILGLSPQFPDIKCTPNGDVCVLVTGEGMSNALSSVMALVTAPNLDLRQTYFVAGGIAGGNPKRCGLGSVTFPRFSVQHSMQYEIDAREKPENFTTGYFPQGAINGDQPWGYVYNTEVMALNDKLQQIAADMVPEHELTDCKGCDEYRGKYTGDVYSASQGHPKVLRHDVVTSDTWFTGELLADAFDNRTLTWTNGTGRYCATAQEDGAVMTGILRATLMGKVDYKRLIIFRSISDVDRPHPGQAVLDNLFNPLPTYDSALQNVWVAAKHVITGIIGQWDEKFRSGIEPDKYVGDLWGSLGGTPDFGPGVESGGKPVSIPNQLRKRSNRSDLVPVAL</sequence>
<reference evidence="3 4" key="1">
    <citation type="submission" date="2024-01" db="EMBL/GenBank/DDBJ databases">
        <title>Complete genome of Cladobotryum mycophilum ATHUM6906.</title>
        <authorList>
            <person name="Christinaki A.C."/>
            <person name="Myridakis A.I."/>
            <person name="Kouvelis V.N."/>
        </authorList>
    </citation>
    <scope>NUCLEOTIDE SEQUENCE [LARGE SCALE GENOMIC DNA]</scope>
    <source>
        <strain evidence="3 4">ATHUM6906</strain>
    </source>
</reference>
<dbReference type="Pfam" id="PF06516">
    <property type="entry name" value="NUP"/>
    <property type="match status" value="1"/>
</dbReference>
<dbReference type="Proteomes" id="UP001338125">
    <property type="component" value="Unassembled WGS sequence"/>
</dbReference>
<dbReference type="PANTHER" id="PTHR38643:SF1">
    <property type="entry name" value="PURINE NUCLEOSIDE PERMEASE C285.05-RELATED"/>
    <property type="match status" value="1"/>
</dbReference>
<proteinExistence type="inferred from homology"/>
<dbReference type="PANTHER" id="PTHR38643">
    <property type="entry name" value="PURINE NUCLEOSIDE PERMEASE C285.05-RELATED"/>
    <property type="match status" value="1"/>
</dbReference>
<keyword evidence="2" id="KW-0732">Signal</keyword>
<gene>
    <name evidence="3" type="ORF">PT974_03182</name>
</gene>
<evidence type="ECO:0000256" key="2">
    <source>
        <dbReference type="SAM" id="SignalP"/>
    </source>
</evidence>
<name>A0ABR0SRK3_9HYPO</name>
<comment type="similarity">
    <text evidence="1">Belongs to the NUP family.</text>
</comment>
<evidence type="ECO:0000313" key="4">
    <source>
        <dbReference type="Proteomes" id="UP001338125"/>
    </source>
</evidence>
<dbReference type="Gene3D" id="3.40.50.1580">
    <property type="entry name" value="Nucleoside phosphorylase domain"/>
    <property type="match status" value="1"/>
</dbReference>
<feature type="chain" id="PRO_5045947773" evidence="2">
    <location>
        <begin position="16"/>
        <end position="398"/>
    </location>
</feature>
<keyword evidence="1" id="KW-0813">Transport</keyword>
<dbReference type="EMBL" id="JAVFKD010000004">
    <property type="protein sequence ID" value="KAK5994798.1"/>
    <property type="molecule type" value="Genomic_DNA"/>
</dbReference>
<feature type="signal peptide" evidence="2">
    <location>
        <begin position="1"/>
        <end position="15"/>
    </location>
</feature>
<comment type="caution">
    <text evidence="3">The sequence shown here is derived from an EMBL/GenBank/DDBJ whole genome shotgun (WGS) entry which is preliminary data.</text>
</comment>
<evidence type="ECO:0000313" key="3">
    <source>
        <dbReference type="EMBL" id="KAK5994798.1"/>
    </source>
</evidence>
<evidence type="ECO:0000256" key="1">
    <source>
        <dbReference type="PIRNR" id="PIRNR013171"/>
    </source>
</evidence>
<organism evidence="3 4">
    <name type="scientific">Cladobotryum mycophilum</name>
    <dbReference type="NCBI Taxonomy" id="491253"/>
    <lineage>
        <taxon>Eukaryota</taxon>
        <taxon>Fungi</taxon>
        <taxon>Dikarya</taxon>
        <taxon>Ascomycota</taxon>
        <taxon>Pezizomycotina</taxon>
        <taxon>Sordariomycetes</taxon>
        <taxon>Hypocreomycetidae</taxon>
        <taxon>Hypocreales</taxon>
        <taxon>Hypocreaceae</taxon>
        <taxon>Cladobotryum</taxon>
    </lineage>
</organism>
<accession>A0ABR0SRK3</accession>
<dbReference type="PIRSF" id="PIRSF013171">
    <property type="entry name" value="Pur_nuclsid_perm"/>
    <property type="match status" value="1"/>
</dbReference>
<comment type="function">
    <text evidence="1">Nucleoside permease that transports adenosine and guanosine.</text>
</comment>
<keyword evidence="4" id="KW-1185">Reference proteome</keyword>
<dbReference type="InterPro" id="IPR035994">
    <property type="entry name" value="Nucleoside_phosphorylase_sf"/>
</dbReference>
<dbReference type="InterPro" id="IPR009486">
    <property type="entry name" value="Pur_nuclsid_perm"/>
</dbReference>
<protein>
    <submittedName>
        <fullName evidence="3">Purine nucleoside permease</fullName>
    </submittedName>
</protein>